<keyword evidence="1" id="KW-0472">Membrane</keyword>
<dbReference type="NCBIfam" id="TIGR04438">
    <property type="entry name" value="small_Trp_rich"/>
    <property type="match status" value="1"/>
</dbReference>
<organism evidence="2 3">
    <name type="scientific">Malikia spinosa</name>
    <dbReference type="NCBI Taxonomy" id="86180"/>
    <lineage>
        <taxon>Bacteria</taxon>
        <taxon>Pseudomonadati</taxon>
        <taxon>Pseudomonadota</taxon>
        <taxon>Betaproteobacteria</taxon>
        <taxon>Burkholderiales</taxon>
        <taxon>Comamonadaceae</taxon>
        <taxon>Malikia</taxon>
    </lineage>
</organism>
<evidence type="ECO:0000256" key="1">
    <source>
        <dbReference type="SAM" id="Phobius"/>
    </source>
</evidence>
<evidence type="ECO:0000313" key="3">
    <source>
        <dbReference type="Proteomes" id="UP000238326"/>
    </source>
</evidence>
<name>A0A2S9KCP4_9BURK</name>
<protein>
    <submittedName>
        <fullName evidence="2">TIGR04438 family Trp-rich protein</fullName>
    </submittedName>
</protein>
<dbReference type="AlphaFoldDB" id="A0A2S9KCP4"/>
<dbReference type="EMBL" id="PVLR01000036">
    <property type="protein sequence ID" value="PRD68145.1"/>
    <property type="molecule type" value="Genomic_DNA"/>
</dbReference>
<dbReference type="Proteomes" id="UP000238326">
    <property type="component" value="Unassembled WGS sequence"/>
</dbReference>
<evidence type="ECO:0000313" key="2">
    <source>
        <dbReference type="EMBL" id="PRD68145.1"/>
    </source>
</evidence>
<keyword evidence="1" id="KW-0812">Transmembrane</keyword>
<proteinExistence type="predicted"/>
<accession>A0A2S9KCP4</accession>
<keyword evidence="1" id="KW-1133">Transmembrane helix</keyword>
<keyword evidence="3" id="KW-1185">Reference proteome</keyword>
<gene>
    <name evidence="2" type="ORF">C6P61_12185</name>
</gene>
<dbReference type="OrthoDB" id="8689816at2"/>
<feature type="transmembrane region" description="Helical" evidence="1">
    <location>
        <begin position="26"/>
        <end position="43"/>
    </location>
</feature>
<reference evidence="2 3" key="1">
    <citation type="submission" date="2018-03" db="EMBL/GenBank/DDBJ databases">
        <title>Comparative genomics illustrates the genes involved in a hyperalkaliphilic mechanisms of Serpentinomonas isolated from highly-alkaline calcium-rich serpentinized springs.</title>
        <authorList>
            <person name="Suzuki S."/>
            <person name="Ishii S."/>
            <person name="Walworth N."/>
            <person name="Bird L."/>
            <person name="Kuenen J.G."/>
            <person name="Nealson K.H."/>
        </authorList>
    </citation>
    <scope>NUCLEOTIDE SEQUENCE [LARGE SCALE GENOMIC DNA]</scope>
    <source>
        <strain evidence="2 3">83</strain>
    </source>
</reference>
<sequence>MYLLLLGLGLALLKYLQIEPVAAWDWWWVLSPFGAAVLWWWWADHFGYTKRQASVKMDERRRRRLDEGRRRLGLPPLDRR</sequence>
<comment type="caution">
    <text evidence="2">The sequence shown here is derived from an EMBL/GenBank/DDBJ whole genome shotgun (WGS) entry which is preliminary data.</text>
</comment>
<dbReference type="RefSeq" id="WP_105730204.1">
    <property type="nucleotide sequence ID" value="NZ_PVLR01000036.1"/>
</dbReference>
<dbReference type="InterPro" id="IPR031044">
    <property type="entry name" value="Small_Trp_rich"/>
</dbReference>